<dbReference type="PANTHER" id="PTHR39426:SF1">
    <property type="entry name" value="HOMOLOGY TO DEATH-ON-CURING PROTEIN OF PHAGE P1"/>
    <property type="match status" value="1"/>
</dbReference>
<dbReference type="InterPro" id="IPR003812">
    <property type="entry name" value="Fido"/>
</dbReference>
<dbReference type="PANTHER" id="PTHR39426">
    <property type="entry name" value="HOMOLOGY TO DEATH-ON-CURING PROTEIN OF PHAGE P1"/>
    <property type="match status" value="1"/>
</dbReference>
<dbReference type="Proteomes" id="UP000005709">
    <property type="component" value="Unassembled WGS sequence"/>
</dbReference>
<evidence type="ECO:0000259" key="1">
    <source>
        <dbReference type="PROSITE" id="PS51459"/>
    </source>
</evidence>
<accession>C8PK96</accession>
<reference evidence="2 3" key="1">
    <citation type="submission" date="2009-07" db="EMBL/GenBank/DDBJ databases">
        <authorList>
            <person name="Madupu R."/>
            <person name="Sebastian Y."/>
            <person name="Durkin A.S."/>
            <person name="Torralba M."/>
            <person name="Methe B."/>
            <person name="Sutton G.G."/>
            <person name="Strausberg R.L."/>
            <person name="Nelson K.E."/>
        </authorList>
    </citation>
    <scope>NUCLEOTIDE SEQUENCE [LARGE SCALE GENOMIC DNA]</scope>
    <source>
        <strain evidence="2 3">RM3268</strain>
    </source>
</reference>
<dbReference type="EMBL" id="ACYG01000028">
    <property type="protein sequence ID" value="EEV16790.1"/>
    <property type="molecule type" value="Genomic_DNA"/>
</dbReference>
<dbReference type="InterPro" id="IPR006440">
    <property type="entry name" value="Doc"/>
</dbReference>
<dbReference type="InterPro" id="IPR053737">
    <property type="entry name" value="Type_II_TA_Toxin"/>
</dbReference>
<keyword evidence="3" id="KW-1185">Reference proteome</keyword>
<protein>
    <submittedName>
        <fullName evidence="2">Death-on-curing family protein</fullName>
    </submittedName>
</protein>
<dbReference type="Gene3D" id="1.20.120.1870">
    <property type="entry name" value="Fic/DOC protein, Fido domain"/>
    <property type="match status" value="1"/>
</dbReference>
<dbReference type="OrthoDB" id="9802752at2"/>
<dbReference type="GO" id="GO:0016301">
    <property type="term" value="F:kinase activity"/>
    <property type="evidence" value="ECO:0007669"/>
    <property type="project" value="InterPro"/>
</dbReference>
<name>C8PK96_9BACT</name>
<dbReference type="SUPFAM" id="SSF140931">
    <property type="entry name" value="Fic-like"/>
    <property type="match status" value="1"/>
</dbReference>
<sequence length="130" mass="14632">MKYLTLHQAIFIHDKMLEKIGGSKGYNKTSLSYLSSALQNIKNDLYYPTMADKLAHLTHSCIKFHPFTDGNKRTAILLADMFLSANSIILDDEEFYAAMEDIVVKVAAGDMTKGDLKEFFSKFIKDKGAI</sequence>
<feature type="domain" description="Fido" evidence="1">
    <location>
        <begin position="4"/>
        <end position="126"/>
    </location>
</feature>
<organism evidence="2 3">
    <name type="scientific">Campylobacter gracilis RM3268</name>
    <dbReference type="NCBI Taxonomy" id="553220"/>
    <lineage>
        <taxon>Bacteria</taxon>
        <taxon>Pseudomonadati</taxon>
        <taxon>Campylobacterota</taxon>
        <taxon>Epsilonproteobacteria</taxon>
        <taxon>Campylobacterales</taxon>
        <taxon>Campylobacteraceae</taxon>
        <taxon>Campylobacter</taxon>
    </lineage>
</organism>
<dbReference type="AlphaFoldDB" id="C8PK96"/>
<dbReference type="PROSITE" id="PS51459">
    <property type="entry name" value="FIDO"/>
    <property type="match status" value="1"/>
</dbReference>
<comment type="caution">
    <text evidence="2">The sequence shown here is derived from an EMBL/GenBank/DDBJ whole genome shotgun (WGS) entry which is preliminary data.</text>
</comment>
<dbReference type="Pfam" id="PF02661">
    <property type="entry name" value="Fic"/>
    <property type="match status" value="1"/>
</dbReference>
<gene>
    <name evidence="2" type="ORF">CAMGR0001_1806</name>
</gene>
<dbReference type="InterPro" id="IPR036597">
    <property type="entry name" value="Fido-like_dom_sf"/>
</dbReference>
<dbReference type="NCBIfam" id="TIGR01550">
    <property type="entry name" value="DOC_P1"/>
    <property type="match status" value="1"/>
</dbReference>
<evidence type="ECO:0000313" key="3">
    <source>
        <dbReference type="Proteomes" id="UP000005709"/>
    </source>
</evidence>
<dbReference type="STRING" id="824.CGRAC_1620"/>
<dbReference type="RefSeq" id="WP_005872652.1">
    <property type="nucleotide sequence ID" value="NZ_ACYG01000028.1"/>
</dbReference>
<proteinExistence type="predicted"/>
<dbReference type="eggNOG" id="COG3654">
    <property type="taxonomic scope" value="Bacteria"/>
</dbReference>
<evidence type="ECO:0000313" key="2">
    <source>
        <dbReference type="EMBL" id="EEV16790.1"/>
    </source>
</evidence>